<feature type="region of interest" description="Disordered" evidence="1">
    <location>
        <begin position="100"/>
        <end position="176"/>
    </location>
</feature>
<dbReference type="OrthoDB" id="2538319at2759"/>
<accession>A0A8H5M8X8</accession>
<sequence>MATTAYTIYSHYDPADREELEKETGQLSEDHNPEDAWQAEAVKAFKRKQAPPPRFVPATRDSNIGLDDWSSSPGAGSSTLSSSLSSGASSWYRSMISSAPIGRKESSSAPPSSSQTPAQILKPQKPTKNDWFIQKVLANGTPSSTPIAPPPSLAEILARNPLPSPNDKHRFKPPVFLAIGPSNKGFSMLQNSGWNEGEALGQDIVRRRRLARDDPSPWVKEEDIESRIGDGEITEVRKVDVVDLTGLDSGEEEGDDDEEPEEISENIPQNGRKALLTPLPTVLKSDRLGIGLKAKTEGPHKASVKRITHNTVALAAHYRQAEQARLRKKKWGKGKRGFARRDKEEQARRRNLLAYMNS</sequence>
<keyword evidence="4" id="KW-1185">Reference proteome</keyword>
<feature type="region of interest" description="Disordered" evidence="1">
    <location>
        <begin position="245"/>
        <end position="274"/>
    </location>
</feature>
<dbReference type="PROSITE" id="PS50174">
    <property type="entry name" value="G_PATCH"/>
    <property type="match status" value="1"/>
</dbReference>
<organism evidence="3 4">
    <name type="scientific">Collybiopsis confluens</name>
    <dbReference type="NCBI Taxonomy" id="2823264"/>
    <lineage>
        <taxon>Eukaryota</taxon>
        <taxon>Fungi</taxon>
        <taxon>Dikarya</taxon>
        <taxon>Basidiomycota</taxon>
        <taxon>Agaricomycotina</taxon>
        <taxon>Agaricomycetes</taxon>
        <taxon>Agaricomycetidae</taxon>
        <taxon>Agaricales</taxon>
        <taxon>Marasmiineae</taxon>
        <taxon>Omphalotaceae</taxon>
        <taxon>Collybiopsis</taxon>
    </lineage>
</organism>
<evidence type="ECO:0000259" key="2">
    <source>
        <dbReference type="PROSITE" id="PS50174"/>
    </source>
</evidence>
<evidence type="ECO:0000313" key="4">
    <source>
        <dbReference type="Proteomes" id="UP000518752"/>
    </source>
</evidence>
<dbReference type="GO" id="GO:0003676">
    <property type="term" value="F:nucleic acid binding"/>
    <property type="evidence" value="ECO:0007669"/>
    <property type="project" value="InterPro"/>
</dbReference>
<protein>
    <recommendedName>
        <fullName evidence="2">G-patch domain-containing protein</fullName>
    </recommendedName>
</protein>
<dbReference type="InterPro" id="IPR000467">
    <property type="entry name" value="G_patch_dom"/>
</dbReference>
<evidence type="ECO:0000313" key="3">
    <source>
        <dbReference type="EMBL" id="KAF5385685.1"/>
    </source>
</evidence>
<comment type="caution">
    <text evidence="3">The sequence shown here is derived from an EMBL/GenBank/DDBJ whole genome shotgun (WGS) entry which is preliminary data.</text>
</comment>
<dbReference type="PANTHER" id="PTHR20923">
    <property type="entry name" value="BAT4 PROTEIN-RELATED"/>
    <property type="match status" value="1"/>
</dbReference>
<dbReference type="InterPro" id="IPR039146">
    <property type="entry name" value="GPANK1"/>
</dbReference>
<feature type="region of interest" description="Disordered" evidence="1">
    <location>
        <begin position="325"/>
        <end position="358"/>
    </location>
</feature>
<proteinExistence type="predicted"/>
<feature type="compositionally biased region" description="Basic and acidic residues" evidence="1">
    <location>
        <begin position="13"/>
        <end position="34"/>
    </location>
</feature>
<reference evidence="3 4" key="1">
    <citation type="journal article" date="2020" name="ISME J.">
        <title>Uncovering the hidden diversity of litter-decomposition mechanisms in mushroom-forming fungi.</title>
        <authorList>
            <person name="Floudas D."/>
            <person name="Bentzer J."/>
            <person name="Ahren D."/>
            <person name="Johansson T."/>
            <person name="Persson P."/>
            <person name="Tunlid A."/>
        </authorList>
    </citation>
    <scope>NUCLEOTIDE SEQUENCE [LARGE SCALE GENOMIC DNA]</scope>
    <source>
        <strain evidence="3 4">CBS 406.79</strain>
    </source>
</reference>
<feature type="compositionally biased region" description="Low complexity" evidence="1">
    <location>
        <begin position="107"/>
        <end position="119"/>
    </location>
</feature>
<feature type="compositionally biased region" description="Low complexity" evidence="1">
    <location>
        <begin position="70"/>
        <end position="86"/>
    </location>
</feature>
<feature type="compositionally biased region" description="Basic and acidic residues" evidence="1">
    <location>
        <begin position="339"/>
        <end position="348"/>
    </location>
</feature>
<dbReference type="Proteomes" id="UP000518752">
    <property type="component" value="Unassembled WGS sequence"/>
</dbReference>
<gene>
    <name evidence="3" type="ORF">D9757_005534</name>
</gene>
<dbReference type="PANTHER" id="PTHR20923:SF1">
    <property type="entry name" value="G PATCH DOMAIN AND ANKYRIN REPEAT-CONTAINING PROTEIN 1"/>
    <property type="match status" value="1"/>
</dbReference>
<evidence type="ECO:0000256" key="1">
    <source>
        <dbReference type="SAM" id="MobiDB-lite"/>
    </source>
</evidence>
<dbReference type="EMBL" id="JAACJN010000038">
    <property type="protein sequence ID" value="KAF5385685.1"/>
    <property type="molecule type" value="Genomic_DNA"/>
</dbReference>
<feature type="compositionally biased region" description="Acidic residues" evidence="1">
    <location>
        <begin position="249"/>
        <end position="264"/>
    </location>
</feature>
<feature type="region of interest" description="Disordered" evidence="1">
    <location>
        <begin position="1"/>
        <end position="86"/>
    </location>
</feature>
<feature type="domain" description="G-patch" evidence="2">
    <location>
        <begin position="181"/>
        <end position="203"/>
    </location>
</feature>
<name>A0A8H5M8X8_9AGAR</name>
<dbReference type="AlphaFoldDB" id="A0A8H5M8X8"/>
<feature type="compositionally biased region" description="Basic residues" evidence="1">
    <location>
        <begin position="326"/>
        <end position="338"/>
    </location>
</feature>